<keyword evidence="2" id="KW-1185">Reference proteome</keyword>
<dbReference type="EMBL" id="CP079194">
    <property type="protein sequence ID" value="QXT40158.1"/>
    <property type="molecule type" value="Genomic_DNA"/>
</dbReference>
<dbReference type="RefSeq" id="WP_219003251.1">
    <property type="nucleotide sequence ID" value="NZ_CP079194.1"/>
</dbReference>
<dbReference type="Proteomes" id="UP000825009">
    <property type="component" value="Chromosome"/>
</dbReference>
<protein>
    <recommendedName>
        <fullName evidence="3">DUF2007 domain-containing protein</fullName>
    </recommendedName>
</protein>
<evidence type="ECO:0000313" key="2">
    <source>
        <dbReference type="Proteomes" id="UP000825009"/>
    </source>
</evidence>
<evidence type="ECO:0008006" key="3">
    <source>
        <dbReference type="Google" id="ProtNLM"/>
    </source>
</evidence>
<dbReference type="AlphaFoldDB" id="A0A8F6TYA4"/>
<dbReference type="KEGG" id="gce:KYE46_02565"/>
<name>A0A8F6TYA4_9RHOB</name>
<sequence length="131" mass="14459">MSRYNGFTRVAASFDPMEIRMALAALEGAEFLTIAPGLETTSTLPMNSLAFGPLEIYVIDRQYDDAIALLEAISSGTVIPHDQRDLVDDPEDDFQPPRKSWIGNLFGFVLAGVSAPLKGLSVEKRSRRERD</sequence>
<organism evidence="1 2">
    <name type="scientific">Gymnodinialimonas ceratoperidinii</name>
    <dbReference type="NCBI Taxonomy" id="2856823"/>
    <lineage>
        <taxon>Bacteria</taxon>
        <taxon>Pseudomonadati</taxon>
        <taxon>Pseudomonadota</taxon>
        <taxon>Alphaproteobacteria</taxon>
        <taxon>Rhodobacterales</taxon>
        <taxon>Paracoccaceae</taxon>
        <taxon>Gymnodinialimonas</taxon>
    </lineage>
</organism>
<evidence type="ECO:0000313" key="1">
    <source>
        <dbReference type="EMBL" id="QXT40158.1"/>
    </source>
</evidence>
<accession>A0A8F6TYA4</accession>
<gene>
    <name evidence="1" type="ORF">KYE46_02565</name>
</gene>
<proteinExistence type="predicted"/>
<reference evidence="1 2" key="1">
    <citation type="submission" date="2021-07" db="EMBL/GenBank/DDBJ databases">
        <title>A novel Jannaschia species isolated from marine dinoflagellate Ceratoperidinium margalefii.</title>
        <authorList>
            <person name="Jiang Y."/>
            <person name="Li Z."/>
        </authorList>
    </citation>
    <scope>NUCLEOTIDE SEQUENCE [LARGE SCALE GENOMIC DNA]</scope>
    <source>
        <strain evidence="1 2">J12C1-MA-4</strain>
    </source>
</reference>